<dbReference type="Proteomes" id="UP000824881">
    <property type="component" value="Unassembled WGS sequence"/>
</dbReference>
<comment type="caution">
    <text evidence="1">The sequence shown here is derived from an EMBL/GenBank/DDBJ whole genome shotgun (WGS) entry which is preliminary data.</text>
</comment>
<keyword evidence="2" id="KW-1185">Reference proteome</keyword>
<evidence type="ECO:0000313" key="2">
    <source>
        <dbReference type="Proteomes" id="UP000824881"/>
    </source>
</evidence>
<organism evidence="1 2">
    <name type="scientific">Pleurotus cornucopiae</name>
    <name type="common">Cornucopia mushroom</name>
    <dbReference type="NCBI Taxonomy" id="5321"/>
    <lineage>
        <taxon>Eukaryota</taxon>
        <taxon>Fungi</taxon>
        <taxon>Dikarya</taxon>
        <taxon>Basidiomycota</taxon>
        <taxon>Agaricomycotina</taxon>
        <taxon>Agaricomycetes</taxon>
        <taxon>Agaricomycetidae</taxon>
        <taxon>Agaricales</taxon>
        <taxon>Pleurotineae</taxon>
        <taxon>Pleurotaceae</taxon>
        <taxon>Pleurotus</taxon>
    </lineage>
</organism>
<accession>A0ACB7IMV5</accession>
<name>A0ACB7IMV5_PLECO</name>
<proteinExistence type="predicted"/>
<evidence type="ECO:0000313" key="1">
    <source>
        <dbReference type="EMBL" id="KAG9218863.1"/>
    </source>
</evidence>
<dbReference type="EMBL" id="WQMT02000009">
    <property type="protein sequence ID" value="KAG9218863.1"/>
    <property type="molecule type" value="Genomic_DNA"/>
</dbReference>
<reference evidence="1 2" key="1">
    <citation type="journal article" date="2021" name="Appl. Environ. Microbiol.">
        <title>Genetic linkage and physical mapping for an oyster mushroom Pleurotus cornucopiae and QTL analysis for the trait cap color.</title>
        <authorList>
            <person name="Zhang Y."/>
            <person name="Gao W."/>
            <person name="Sonnenberg A."/>
            <person name="Chen Q."/>
            <person name="Zhang J."/>
            <person name="Huang C."/>
        </authorList>
    </citation>
    <scope>NUCLEOTIDE SEQUENCE [LARGE SCALE GENOMIC DNA]</scope>
    <source>
        <strain evidence="1">CCMSSC00406</strain>
    </source>
</reference>
<protein>
    <submittedName>
        <fullName evidence="1">Uncharacterized protein</fullName>
    </submittedName>
</protein>
<sequence>MLSPCTTSATLNVQESKQLLVEPVVRAPDFVVLKLRIDGIRVRWIRIFAGFPWDYSKFENSTEKTAQGPLQTDYADDLVAKSLEHQIVVQRPEDMFTPDPSSEKSSRKRKPDSRLYNFLHPSRSRSRSGSRSRGGARSPTPPIPDEPLPQHPRSLSFSEAERPTSSVMSTPSSAKTARAGAKPTSRIPSRPLSSTTTATNTTITPRTPTQTKPKSRIFDHNTNGRRENPATSRPPSPKPSAARQKLHNFFGLPLRGRKPIVDSRASSPGPSGRGHQPNDLPPSPPRPSTATTHSQRMEYKPSQSTTSSHSQSWATTSNSHSQNASEDSVPKRSNSGSRLVRLFSGRSSSRSNAQAVKNQDIGSSVSLSISPPVVSGPLSSKSKTHRRSGLGGSLDTATSRGLPSDPSSLLNPKGKASAHQTPLTQGYGSEAGIPRITTTPATPVKSGTSPSRIPARRLEPIESEGWQPMAMVDEEGRVVNGIVTEAPSSDRRRGHGNGKERDKRRPDSSNTNSNQNHARGFGPPKTRLTSRGTKHGSFDFERPGWSGVASGKASTMARSVSGGSTSGGSALTSRTGGSGVNQSRESVVGNGIGRTSRKDSADMPPILRPHDYDAAGYRRTTPIEPDHTGSSTHTSASGATGLTSSFGRSSGRNVIGGVSKLFGGGHGPFPFEPPVPSPPMSTGSTNPSPSSAEGFARQQDQRLLSRGRAEEPPEGRSRTKFASRSTGRDKPAVPVPIPPPPNPSTKAGAGYRSGTKGRSLDLNLGLSWAPNKVREEALLPFGRSLSVSRRAENTRGHAREDRQHHQLDADLAKIGRDIAEIFRNVLDEEGYAEFRKYVHRFDAHEIPFDGSKGIVTHVERLLARSPHLDSSGKKRLLDSFVKIILQNA</sequence>
<gene>
    <name evidence="1" type="ORF">CCMSSC00406_0001023</name>
</gene>